<dbReference type="EMBL" id="KN581296">
    <property type="protein sequence ID" value="KHJ82214.1"/>
    <property type="molecule type" value="Genomic_DNA"/>
</dbReference>
<name>A0A0B1SBC9_OESDE</name>
<dbReference type="AlphaFoldDB" id="A0A0B1SBC9"/>
<proteinExistence type="predicted"/>
<evidence type="ECO:0000313" key="1">
    <source>
        <dbReference type="EMBL" id="KHJ82214.1"/>
    </source>
</evidence>
<protein>
    <submittedName>
        <fullName evidence="1">Uncharacterized protein</fullName>
    </submittedName>
</protein>
<accession>A0A0B1SBC9</accession>
<dbReference type="OrthoDB" id="5837159at2759"/>
<sequence>METPLAWEEVVESSADGFYALCALDDKTLLAAMSTRPVNMYSKQRMVLIDTKAGRIKSSFSKAGKEGSDIFFPRTIRKYGEDVVIMDKSGRFMRFSAKGRV</sequence>
<keyword evidence="2" id="KW-1185">Reference proteome</keyword>
<organism evidence="1 2">
    <name type="scientific">Oesophagostomum dentatum</name>
    <name type="common">Nodular worm</name>
    <dbReference type="NCBI Taxonomy" id="61180"/>
    <lineage>
        <taxon>Eukaryota</taxon>
        <taxon>Metazoa</taxon>
        <taxon>Ecdysozoa</taxon>
        <taxon>Nematoda</taxon>
        <taxon>Chromadorea</taxon>
        <taxon>Rhabditida</taxon>
        <taxon>Rhabditina</taxon>
        <taxon>Rhabditomorpha</taxon>
        <taxon>Strongyloidea</taxon>
        <taxon>Strongylidae</taxon>
        <taxon>Oesophagostomum</taxon>
    </lineage>
</organism>
<reference evidence="1 2" key="1">
    <citation type="submission" date="2014-03" db="EMBL/GenBank/DDBJ databases">
        <title>Draft genome of the hookworm Oesophagostomum dentatum.</title>
        <authorList>
            <person name="Mitreva M."/>
        </authorList>
    </citation>
    <scope>NUCLEOTIDE SEQUENCE [LARGE SCALE GENOMIC DNA]</scope>
    <source>
        <strain evidence="1 2">OD-Hann</strain>
    </source>
</reference>
<dbReference type="Proteomes" id="UP000053660">
    <property type="component" value="Unassembled WGS sequence"/>
</dbReference>
<gene>
    <name evidence="1" type="ORF">OESDEN_18094</name>
</gene>
<evidence type="ECO:0000313" key="2">
    <source>
        <dbReference type="Proteomes" id="UP000053660"/>
    </source>
</evidence>